<dbReference type="InterPro" id="IPR015421">
    <property type="entry name" value="PyrdxlP-dep_Trfase_major"/>
</dbReference>
<reference evidence="1" key="1">
    <citation type="submission" date="2018-05" db="EMBL/GenBank/DDBJ databases">
        <authorList>
            <person name="Lanie J.A."/>
            <person name="Ng W.-L."/>
            <person name="Kazmierczak K.M."/>
            <person name="Andrzejewski T.M."/>
            <person name="Davidsen T.M."/>
            <person name="Wayne K.J."/>
            <person name="Tettelin H."/>
            <person name="Glass J.I."/>
            <person name="Rusch D."/>
            <person name="Podicherti R."/>
            <person name="Tsui H.-C.T."/>
            <person name="Winkler M.E."/>
        </authorList>
    </citation>
    <scope>NUCLEOTIDE SEQUENCE</scope>
</reference>
<dbReference type="SUPFAM" id="SSF53383">
    <property type="entry name" value="PLP-dependent transferases"/>
    <property type="match status" value="1"/>
</dbReference>
<name>A0A382L930_9ZZZZ</name>
<evidence type="ECO:0000313" key="1">
    <source>
        <dbReference type="EMBL" id="SVC31662.1"/>
    </source>
</evidence>
<dbReference type="Gene3D" id="3.90.1150.10">
    <property type="entry name" value="Aspartate Aminotransferase, domain 1"/>
    <property type="match status" value="1"/>
</dbReference>
<dbReference type="EMBL" id="UINC01084741">
    <property type="protein sequence ID" value="SVC31662.1"/>
    <property type="molecule type" value="Genomic_DNA"/>
</dbReference>
<accession>A0A382L930</accession>
<organism evidence="1">
    <name type="scientific">marine metagenome</name>
    <dbReference type="NCBI Taxonomy" id="408172"/>
    <lineage>
        <taxon>unclassified sequences</taxon>
        <taxon>metagenomes</taxon>
        <taxon>ecological metagenomes</taxon>
    </lineage>
</organism>
<feature type="non-terminal residue" evidence="1">
    <location>
        <position position="71"/>
    </location>
</feature>
<evidence type="ECO:0008006" key="2">
    <source>
        <dbReference type="Google" id="ProtNLM"/>
    </source>
</evidence>
<dbReference type="AlphaFoldDB" id="A0A382L930"/>
<dbReference type="InterPro" id="IPR015424">
    <property type="entry name" value="PyrdxlP-dep_Trfase"/>
</dbReference>
<dbReference type="Gene3D" id="3.40.640.10">
    <property type="entry name" value="Type I PLP-dependent aspartate aminotransferase-like (Major domain)"/>
    <property type="match status" value="1"/>
</dbReference>
<gene>
    <name evidence="1" type="ORF">METZ01_LOCUS284516</name>
</gene>
<protein>
    <recommendedName>
        <fullName evidence="2">Aminotransferase class I/classII domain-containing protein</fullName>
    </recommendedName>
</protein>
<dbReference type="InterPro" id="IPR015422">
    <property type="entry name" value="PyrdxlP-dep_Trfase_small"/>
</dbReference>
<proteinExistence type="predicted"/>
<sequence length="71" mass="7833">MHEYNFGSGRPAPSSFPSEALADAAARVIADQGQQLVDYPEGKGYRPLREIAAMRFERSEKKPLPVDDIAL</sequence>
<feature type="non-terminal residue" evidence="1">
    <location>
        <position position="1"/>
    </location>
</feature>